<keyword evidence="2" id="KW-1185">Reference proteome</keyword>
<feature type="transmembrane region" description="Helical" evidence="1">
    <location>
        <begin position="12"/>
        <end position="34"/>
    </location>
</feature>
<feature type="transmembrane region" description="Helical" evidence="1">
    <location>
        <begin position="132"/>
        <end position="153"/>
    </location>
</feature>
<keyword evidence="1" id="KW-1133">Transmembrane helix</keyword>
<feature type="transmembrane region" description="Helical" evidence="1">
    <location>
        <begin position="159"/>
        <end position="178"/>
    </location>
</feature>
<accession>A0A0N5AQH9</accession>
<evidence type="ECO:0000313" key="3">
    <source>
        <dbReference type="WBParaSite" id="SMUV_0000694301-mRNA-1"/>
    </source>
</evidence>
<evidence type="ECO:0000313" key="2">
    <source>
        <dbReference type="Proteomes" id="UP000046393"/>
    </source>
</evidence>
<protein>
    <submittedName>
        <fullName evidence="3">Uncharacterized protein</fullName>
    </submittedName>
</protein>
<name>A0A0N5AQH9_9BILA</name>
<sequence>MVRPSARSNLLLWEFAGAFMLITCAGILHVFHFFNNAWLQQLDGKYLYMRGLGDDCLRNADAADSIYCSEWGDPASVFIKYGPNITQKNINAPSAGLSLSRVMIILAVFIYVAVIFLVFVACVKQDLLIKKLLCGVSILLIFNNTSTYFFLQYTELGKAFYYYLFSILLLCLGSLMHYHTWLDVYNILKTENNNTANLNSSPQTHIALANNHALMNDEERIPSFISA</sequence>
<dbReference type="WBParaSite" id="SMUV_0000694301-mRNA-1">
    <property type="protein sequence ID" value="SMUV_0000694301-mRNA-1"/>
    <property type="gene ID" value="SMUV_0000694301"/>
</dbReference>
<evidence type="ECO:0000256" key="1">
    <source>
        <dbReference type="SAM" id="Phobius"/>
    </source>
</evidence>
<organism evidence="2 3">
    <name type="scientific">Syphacia muris</name>
    <dbReference type="NCBI Taxonomy" id="451379"/>
    <lineage>
        <taxon>Eukaryota</taxon>
        <taxon>Metazoa</taxon>
        <taxon>Ecdysozoa</taxon>
        <taxon>Nematoda</taxon>
        <taxon>Chromadorea</taxon>
        <taxon>Rhabditida</taxon>
        <taxon>Spirurina</taxon>
        <taxon>Oxyuridomorpha</taxon>
        <taxon>Oxyuroidea</taxon>
        <taxon>Oxyuridae</taxon>
        <taxon>Syphacia</taxon>
    </lineage>
</organism>
<feature type="transmembrane region" description="Helical" evidence="1">
    <location>
        <begin position="102"/>
        <end position="123"/>
    </location>
</feature>
<dbReference type="AlphaFoldDB" id="A0A0N5AQH9"/>
<reference evidence="3" key="1">
    <citation type="submission" date="2017-02" db="UniProtKB">
        <authorList>
            <consortium name="WormBaseParasite"/>
        </authorList>
    </citation>
    <scope>IDENTIFICATION</scope>
</reference>
<keyword evidence="1" id="KW-0812">Transmembrane</keyword>
<dbReference type="Proteomes" id="UP000046393">
    <property type="component" value="Unplaced"/>
</dbReference>
<keyword evidence="1" id="KW-0472">Membrane</keyword>
<proteinExistence type="predicted"/>